<evidence type="ECO:0000256" key="2">
    <source>
        <dbReference type="ARBA" id="ARBA00022448"/>
    </source>
</evidence>
<evidence type="ECO:0000256" key="6">
    <source>
        <dbReference type="SAM" id="Phobius"/>
    </source>
</evidence>
<comment type="subcellular location">
    <subcellularLocation>
        <location evidence="1">Cell membrane</location>
        <topology evidence="1">Multi-pass membrane protein</topology>
    </subcellularLocation>
</comment>
<feature type="transmembrane region" description="Helical" evidence="6">
    <location>
        <begin position="251"/>
        <end position="269"/>
    </location>
</feature>
<keyword evidence="4 6" id="KW-1133">Transmembrane helix</keyword>
<feature type="transmembrane region" description="Helical" evidence="6">
    <location>
        <begin position="150"/>
        <end position="173"/>
    </location>
</feature>
<name>A0A7W3RFJ0_PRIAR</name>
<dbReference type="RefSeq" id="WP_013056353.1">
    <property type="nucleotide sequence ID" value="NZ_CP129007.1"/>
</dbReference>
<dbReference type="Gene3D" id="1.20.1250.20">
    <property type="entry name" value="MFS general substrate transporter like domains"/>
    <property type="match status" value="2"/>
</dbReference>
<feature type="domain" description="Major facilitator superfamily (MFS) profile" evidence="7">
    <location>
        <begin position="26"/>
        <end position="436"/>
    </location>
</feature>
<gene>
    <name evidence="8" type="ORF">HNP21_003024</name>
</gene>
<keyword evidence="2" id="KW-0813">Transport</keyword>
<dbReference type="PROSITE" id="PS50850">
    <property type="entry name" value="MFS"/>
    <property type="match status" value="1"/>
</dbReference>
<feature type="transmembrane region" description="Helical" evidence="6">
    <location>
        <begin position="345"/>
        <end position="365"/>
    </location>
</feature>
<evidence type="ECO:0000313" key="9">
    <source>
        <dbReference type="Proteomes" id="UP000543174"/>
    </source>
</evidence>
<keyword evidence="9" id="KW-1185">Reference proteome</keyword>
<dbReference type="SUPFAM" id="SSF103473">
    <property type="entry name" value="MFS general substrate transporter"/>
    <property type="match status" value="1"/>
</dbReference>
<feature type="transmembrane region" description="Helical" evidence="6">
    <location>
        <begin position="26"/>
        <end position="49"/>
    </location>
</feature>
<dbReference type="PANTHER" id="PTHR43791">
    <property type="entry name" value="PERMEASE-RELATED"/>
    <property type="match status" value="1"/>
</dbReference>
<dbReference type="GO" id="GO:0022857">
    <property type="term" value="F:transmembrane transporter activity"/>
    <property type="evidence" value="ECO:0007669"/>
    <property type="project" value="InterPro"/>
</dbReference>
<dbReference type="GO" id="GO:0005886">
    <property type="term" value="C:plasma membrane"/>
    <property type="evidence" value="ECO:0007669"/>
    <property type="project" value="UniProtKB-SubCell"/>
</dbReference>
<dbReference type="AlphaFoldDB" id="A0A7W3RFJ0"/>
<dbReference type="InterPro" id="IPR011701">
    <property type="entry name" value="MFS"/>
</dbReference>
<dbReference type="CDD" id="cd17319">
    <property type="entry name" value="MFS_ExuT_GudP_like"/>
    <property type="match status" value="1"/>
</dbReference>
<proteinExistence type="predicted"/>
<dbReference type="Proteomes" id="UP000543174">
    <property type="component" value="Unassembled WGS sequence"/>
</dbReference>
<evidence type="ECO:0000256" key="3">
    <source>
        <dbReference type="ARBA" id="ARBA00022692"/>
    </source>
</evidence>
<reference evidence="8" key="1">
    <citation type="submission" date="2020-08" db="EMBL/GenBank/DDBJ databases">
        <title>Functional genomics of gut bacteria from endangered species of beetles.</title>
        <authorList>
            <person name="Carlos-Shanley C."/>
        </authorList>
    </citation>
    <scope>NUCLEOTIDE SEQUENCE [LARGE SCALE GENOMIC DNA]</scope>
    <source>
        <strain evidence="8">S00060</strain>
    </source>
</reference>
<keyword evidence="3 6" id="KW-0812">Transmembrane</keyword>
<protein>
    <submittedName>
        <fullName evidence="8">MFS family permease</fullName>
    </submittedName>
</protein>
<evidence type="ECO:0000259" key="7">
    <source>
        <dbReference type="PROSITE" id="PS50850"/>
    </source>
</evidence>
<feature type="transmembrane region" description="Helical" evidence="6">
    <location>
        <begin position="96"/>
        <end position="114"/>
    </location>
</feature>
<dbReference type="PANTHER" id="PTHR43791:SF100">
    <property type="entry name" value="SUGAR TRANSPORTER"/>
    <property type="match status" value="1"/>
</dbReference>
<feature type="transmembrane region" description="Helical" evidence="6">
    <location>
        <begin position="412"/>
        <end position="432"/>
    </location>
</feature>
<feature type="transmembrane region" description="Helical" evidence="6">
    <location>
        <begin position="185"/>
        <end position="205"/>
    </location>
</feature>
<dbReference type="InterPro" id="IPR036259">
    <property type="entry name" value="MFS_trans_sf"/>
</dbReference>
<evidence type="ECO:0000256" key="1">
    <source>
        <dbReference type="ARBA" id="ARBA00004651"/>
    </source>
</evidence>
<dbReference type="FunFam" id="1.20.1250.20:FF:000018">
    <property type="entry name" value="MFS transporter permease"/>
    <property type="match status" value="1"/>
</dbReference>
<dbReference type="InterPro" id="IPR020846">
    <property type="entry name" value="MFS_dom"/>
</dbReference>
<feature type="transmembrane region" description="Helical" evidence="6">
    <location>
        <begin position="289"/>
        <end position="308"/>
    </location>
</feature>
<organism evidence="8 9">
    <name type="scientific">Priestia aryabhattai</name>
    <name type="common">Bacillus aryabhattai</name>
    <dbReference type="NCBI Taxonomy" id="412384"/>
    <lineage>
        <taxon>Bacteria</taxon>
        <taxon>Bacillati</taxon>
        <taxon>Bacillota</taxon>
        <taxon>Bacilli</taxon>
        <taxon>Bacillales</taxon>
        <taxon>Bacillaceae</taxon>
        <taxon>Priestia</taxon>
    </lineage>
</organism>
<keyword evidence="5 6" id="KW-0472">Membrane</keyword>
<evidence type="ECO:0000313" key="8">
    <source>
        <dbReference type="EMBL" id="MBA9039917.1"/>
    </source>
</evidence>
<dbReference type="Pfam" id="PF07690">
    <property type="entry name" value="MFS_1"/>
    <property type="match status" value="1"/>
</dbReference>
<feature type="transmembrane region" description="Helical" evidence="6">
    <location>
        <begin position="377"/>
        <end position="400"/>
    </location>
</feature>
<accession>A0A7W3RFJ0</accession>
<feature type="transmembrane region" description="Helical" evidence="6">
    <location>
        <begin position="55"/>
        <end position="76"/>
    </location>
</feature>
<dbReference type="EMBL" id="JACJHT010000002">
    <property type="protein sequence ID" value="MBA9039917.1"/>
    <property type="molecule type" value="Genomic_DNA"/>
</dbReference>
<evidence type="ECO:0000256" key="4">
    <source>
        <dbReference type="ARBA" id="ARBA00022989"/>
    </source>
</evidence>
<comment type="caution">
    <text evidence="8">The sequence shown here is derived from an EMBL/GenBank/DDBJ whole genome shotgun (WGS) entry which is preliminary data.</text>
</comment>
<feature type="transmembrane region" description="Helical" evidence="6">
    <location>
        <begin position="120"/>
        <end position="138"/>
    </location>
</feature>
<evidence type="ECO:0000256" key="5">
    <source>
        <dbReference type="ARBA" id="ARBA00023136"/>
    </source>
</evidence>
<feature type="transmembrane region" description="Helical" evidence="6">
    <location>
        <begin position="320"/>
        <end position="339"/>
    </location>
</feature>
<sequence>MVTQGGIILDPINLERSTTKKVTLRLIPFLFLCFTISILDRVNIGFAALQMNEDLGFSNAVFGLGAGIFFLGYFLLEVPGSAMMTKVGARRWISRIMITWAVIAILMAFIQTPWQFYTARFLLGVAEASFYPCMVFYLSGFYQTKHHAKAIAGFMIAIPGANAIGSPLSTYLLGIDWLNMAGWQWLFILEAIPALILGIICFFYLDDKLEDVKWLTNEEKKWLIDVTTKEKLEKQEAKHYTFAQALKDRDVLTLSLGYFFWMVGYYGIVMFLPTISEGLSKTTSLSTHAMGWILGLMYVCAMVTMMLVSNHSDKKNERRFHVVACLVTSGVALIISSYVASTNIVLSFVFLTISLCGAFGAYSPFWAIPPSFLTEAAAAGAIALINSIGNLGGFFGPYIVGYIKDLTGSFNASMTFLGISMFVASFIVAFLLKQSGRAIKKNTVDRLEKTS</sequence>